<organism evidence="2 3">
    <name type="scientific">Parachaetomium inaequale</name>
    <dbReference type="NCBI Taxonomy" id="2588326"/>
    <lineage>
        <taxon>Eukaryota</taxon>
        <taxon>Fungi</taxon>
        <taxon>Dikarya</taxon>
        <taxon>Ascomycota</taxon>
        <taxon>Pezizomycotina</taxon>
        <taxon>Sordariomycetes</taxon>
        <taxon>Sordariomycetidae</taxon>
        <taxon>Sordariales</taxon>
        <taxon>Chaetomiaceae</taxon>
        <taxon>Parachaetomium</taxon>
    </lineage>
</organism>
<feature type="compositionally biased region" description="Low complexity" evidence="1">
    <location>
        <begin position="134"/>
        <end position="144"/>
    </location>
</feature>
<accession>A0AAN6SRH2</accession>
<reference evidence="3" key="1">
    <citation type="journal article" date="2023" name="Mol. Phylogenet. Evol.">
        <title>Genome-scale phylogeny and comparative genomics of the fungal order Sordariales.</title>
        <authorList>
            <person name="Hensen N."/>
            <person name="Bonometti L."/>
            <person name="Westerberg I."/>
            <person name="Brannstrom I.O."/>
            <person name="Guillou S."/>
            <person name="Cros-Aarteil S."/>
            <person name="Calhoun S."/>
            <person name="Haridas S."/>
            <person name="Kuo A."/>
            <person name="Mondo S."/>
            <person name="Pangilinan J."/>
            <person name="Riley R."/>
            <person name="LaButti K."/>
            <person name="Andreopoulos B."/>
            <person name="Lipzen A."/>
            <person name="Chen C."/>
            <person name="Yan M."/>
            <person name="Daum C."/>
            <person name="Ng V."/>
            <person name="Clum A."/>
            <person name="Steindorff A."/>
            <person name="Ohm R.A."/>
            <person name="Martin F."/>
            <person name="Silar P."/>
            <person name="Natvig D.O."/>
            <person name="Lalanne C."/>
            <person name="Gautier V."/>
            <person name="Ament-Velasquez S.L."/>
            <person name="Kruys A."/>
            <person name="Hutchinson M.I."/>
            <person name="Powell A.J."/>
            <person name="Barry K."/>
            <person name="Miller A.N."/>
            <person name="Grigoriev I.V."/>
            <person name="Debuchy R."/>
            <person name="Gladieux P."/>
            <person name="Hiltunen Thoren M."/>
            <person name="Johannesson H."/>
        </authorList>
    </citation>
    <scope>NUCLEOTIDE SEQUENCE [LARGE SCALE GENOMIC DNA]</scope>
    <source>
        <strain evidence="3">CBS 284.82</strain>
    </source>
</reference>
<proteinExistence type="predicted"/>
<keyword evidence="3" id="KW-1185">Reference proteome</keyword>
<dbReference type="PANTHER" id="PTHR34997">
    <property type="entry name" value="AM15"/>
    <property type="match status" value="1"/>
</dbReference>
<feature type="region of interest" description="Disordered" evidence="1">
    <location>
        <begin position="134"/>
        <end position="155"/>
    </location>
</feature>
<name>A0AAN6SRH2_9PEZI</name>
<dbReference type="InterPro" id="IPR052210">
    <property type="entry name" value="LysM1-like"/>
</dbReference>
<dbReference type="EMBL" id="MU854377">
    <property type="protein sequence ID" value="KAK4040414.1"/>
    <property type="molecule type" value="Genomic_DNA"/>
</dbReference>
<evidence type="ECO:0000256" key="1">
    <source>
        <dbReference type="SAM" id="MobiDB-lite"/>
    </source>
</evidence>
<dbReference type="PANTHER" id="PTHR34997:SF1">
    <property type="entry name" value="PEPTIDOGLYCAN-BINDING LYSIN DOMAIN"/>
    <property type="match status" value="1"/>
</dbReference>
<evidence type="ECO:0008006" key="4">
    <source>
        <dbReference type="Google" id="ProtNLM"/>
    </source>
</evidence>
<protein>
    <recommendedName>
        <fullName evidence="4">LysM domain-containing protein</fullName>
    </recommendedName>
</protein>
<comment type="caution">
    <text evidence="2">The sequence shown here is derived from an EMBL/GenBank/DDBJ whole genome shotgun (WGS) entry which is preliminary data.</text>
</comment>
<sequence>MTLREATLIQPTSRLLHPLTGSIASSYTFPSVQSPSQDYCFDVTATEPETAEDCICFARDRGYQNRSGGYSCNIIASSVPISLTQLLAWNPWLGASSASNTDCTKALFANLDYYENPAVCIRTGGARPTVTSTTAQATVSPSPARNSGPLAPTQTGVVEGCQQFHVV</sequence>
<gene>
    <name evidence="2" type="ORF">C8A01DRAFT_35557</name>
</gene>
<evidence type="ECO:0000313" key="3">
    <source>
        <dbReference type="Proteomes" id="UP001303115"/>
    </source>
</evidence>
<dbReference type="Proteomes" id="UP001303115">
    <property type="component" value="Unassembled WGS sequence"/>
</dbReference>
<dbReference type="AlphaFoldDB" id="A0AAN6SRH2"/>
<dbReference type="GO" id="GO:0008061">
    <property type="term" value="F:chitin binding"/>
    <property type="evidence" value="ECO:0007669"/>
    <property type="project" value="InterPro"/>
</dbReference>
<evidence type="ECO:0000313" key="2">
    <source>
        <dbReference type="EMBL" id="KAK4040414.1"/>
    </source>
</evidence>